<protein>
    <submittedName>
        <fullName evidence="14">TonB-dependent receptor</fullName>
    </submittedName>
</protein>
<keyword evidence="2 10" id="KW-0813">Transport</keyword>
<evidence type="ECO:0000256" key="7">
    <source>
        <dbReference type="ARBA" id="ARBA00023136"/>
    </source>
</evidence>
<evidence type="ECO:0000259" key="13">
    <source>
        <dbReference type="Pfam" id="PF07715"/>
    </source>
</evidence>
<dbReference type="PANTHER" id="PTHR30069">
    <property type="entry name" value="TONB-DEPENDENT OUTER MEMBRANE RECEPTOR"/>
    <property type="match status" value="1"/>
</dbReference>
<dbReference type="Gene3D" id="2.40.170.20">
    <property type="entry name" value="TonB-dependent receptor, beta-barrel domain"/>
    <property type="match status" value="1"/>
</dbReference>
<proteinExistence type="inferred from homology"/>
<evidence type="ECO:0000256" key="2">
    <source>
        <dbReference type="ARBA" id="ARBA00022448"/>
    </source>
</evidence>
<evidence type="ECO:0000313" key="15">
    <source>
        <dbReference type="Proteomes" id="UP000260644"/>
    </source>
</evidence>
<name>A0A3E1YC58_9BACT</name>
<dbReference type="Pfam" id="PF00593">
    <property type="entry name" value="TonB_dep_Rec_b-barrel"/>
    <property type="match status" value="1"/>
</dbReference>
<evidence type="ECO:0000256" key="10">
    <source>
        <dbReference type="PROSITE-ProRule" id="PRU01360"/>
    </source>
</evidence>
<dbReference type="Proteomes" id="UP000260644">
    <property type="component" value="Unassembled WGS sequence"/>
</dbReference>
<keyword evidence="4 10" id="KW-0812">Transmembrane</keyword>
<sequence length="654" mass="74125">MHTKIYLLLLSFTCLQINLRAQDSSRINQLNEITVTATKAPQKAGETGKVVTILTKQYLQQNSGKSIAEILNQQTGLIINGANNTRGTVPNIYTRGASNGNTLILIDGMPVSDASLSSNSFDLNFIIPEQVERIEILRGSQSTLYGSNAVAGVINIITKNAGDKKFGVGLNTSYGSYNDWQGNVSVQGNLQRFSYLAGYKYEKTRGFSDAYDTTHISNFDNDGFRQHSAFAKLGYKVSSRWQLNSLFLYNNYHNDLDEGAYTDERDYTGKSGYLQAGIKSDYQFKHGSWHFLYTYQRTRRTIRNDSTYNGPDIFAKFDSTVYTSNLHQFETYVNLDLTSNLRLIGGGTFGIANMERYDKLISNWDPNLYITGLSPDSAHINQTSLYASLLLHNLNGFNMELGGRYNYHNIYGNNQTFSFNPSYLLNEQHKFFINISSAYRIPSLYQLYDTYGNRNLKPETTMSYEAGYQASLIKNRVNVRATGFQRTTDNLILFAFDPVTFTSQFHNANKQKAKGFELEADWTIIKGLVLTANYTYVDGNIVETQNGKDTTYNNLYRIPKSAVNATLGYQATKSLYVSTTFKYMGERMDYVGWADKPIAPMGDYYTIDLYGEYKFGNLLKVYAGLRNITDYKYFDILGYNTKRFNFTTGLIVNL</sequence>
<keyword evidence="3 10" id="KW-1134">Transmembrane beta strand</keyword>
<evidence type="ECO:0000259" key="12">
    <source>
        <dbReference type="Pfam" id="PF00593"/>
    </source>
</evidence>
<dbReference type="GO" id="GO:0044718">
    <property type="term" value="P:siderophore transmembrane transport"/>
    <property type="evidence" value="ECO:0007669"/>
    <property type="project" value="TreeGrafter"/>
</dbReference>
<dbReference type="InterPro" id="IPR000531">
    <property type="entry name" value="Beta-barrel_TonB"/>
</dbReference>
<dbReference type="PROSITE" id="PS52016">
    <property type="entry name" value="TONB_DEPENDENT_REC_3"/>
    <property type="match status" value="1"/>
</dbReference>
<dbReference type="CDD" id="cd01347">
    <property type="entry name" value="ligand_gated_channel"/>
    <property type="match status" value="1"/>
</dbReference>
<dbReference type="PANTHER" id="PTHR30069:SF29">
    <property type="entry name" value="HEMOGLOBIN AND HEMOGLOBIN-HAPTOGLOBIN-BINDING PROTEIN 1-RELATED"/>
    <property type="match status" value="1"/>
</dbReference>
<dbReference type="Pfam" id="PF07715">
    <property type="entry name" value="Plug"/>
    <property type="match status" value="1"/>
</dbReference>
<keyword evidence="7 10" id="KW-0472">Membrane</keyword>
<evidence type="ECO:0000256" key="11">
    <source>
        <dbReference type="RuleBase" id="RU003357"/>
    </source>
</evidence>
<feature type="domain" description="TonB-dependent receptor-like beta-barrel" evidence="12">
    <location>
        <begin position="247"/>
        <end position="628"/>
    </location>
</feature>
<accession>A0A3E1YC58</accession>
<comment type="subcellular location">
    <subcellularLocation>
        <location evidence="1 10">Cell outer membrane</location>
        <topology evidence="1 10">Multi-pass membrane protein</topology>
    </subcellularLocation>
</comment>
<comment type="caution">
    <text evidence="14">The sequence shown here is derived from an EMBL/GenBank/DDBJ whole genome shotgun (WGS) entry which is preliminary data.</text>
</comment>
<keyword evidence="15" id="KW-1185">Reference proteome</keyword>
<dbReference type="GO" id="GO:0015344">
    <property type="term" value="F:siderophore uptake transmembrane transporter activity"/>
    <property type="evidence" value="ECO:0007669"/>
    <property type="project" value="TreeGrafter"/>
</dbReference>
<keyword evidence="5" id="KW-0732">Signal</keyword>
<dbReference type="InterPro" id="IPR039426">
    <property type="entry name" value="TonB-dep_rcpt-like"/>
</dbReference>
<reference evidence="14 15" key="1">
    <citation type="submission" date="2018-07" db="EMBL/GenBank/DDBJ databases">
        <title>Chitinophaga K2CV101002-2 sp. nov., isolated from a monsoon evergreen broad-leaved forest soil.</title>
        <authorList>
            <person name="Lv Y."/>
        </authorList>
    </citation>
    <scope>NUCLEOTIDE SEQUENCE [LARGE SCALE GENOMIC DNA]</scope>
    <source>
        <strain evidence="14 15">GDMCC 1.1288</strain>
    </source>
</reference>
<evidence type="ECO:0000256" key="6">
    <source>
        <dbReference type="ARBA" id="ARBA00023077"/>
    </source>
</evidence>
<dbReference type="Gene3D" id="2.170.130.10">
    <property type="entry name" value="TonB-dependent receptor, plug domain"/>
    <property type="match status" value="1"/>
</dbReference>
<evidence type="ECO:0000256" key="4">
    <source>
        <dbReference type="ARBA" id="ARBA00022692"/>
    </source>
</evidence>
<dbReference type="EMBL" id="QPMM01000003">
    <property type="protein sequence ID" value="RFS23917.1"/>
    <property type="molecule type" value="Genomic_DNA"/>
</dbReference>
<evidence type="ECO:0000313" key="14">
    <source>
        <dbReference type="EMBL" id="RFS23917.1"/>
    </source>
</evidence>
<keyword evidence="6 11" id="KW-0798">TonB box</keyword>
<dbReference type="InterPro" id="IPR037066">
    <property type="entry name" value="Plug_dom_sf"/>
</dbReference>
<evidence type="ECO:0000256" key="3">
    <source>
        <dbReference type="ARBA" id="ARBA00022452"/>
    </source>
</evidence>
<evidence type="ECO:0000256" key="1">
    <source>
        <dbReference type="ARBA" id="ARBA00004571"/>
    </source>
</evidence>
<organism evidence="14 15">
    <name type="scientific">Chitinophaga silvatica</name>
    <dbReference type="NCBI Taxonomy" id="2282649"/>
    <lineage>
        <taxon>Bacteria</taxon>
        <taxon>Pseudomonadati</taxon>
        <taxon>Bacteroidota</taxon>
        <taxon>Chitinophagia</taxon>
        <taxon>Chitinophagales</taxon>
        <taxon>Chitinophagaceae</taxon>
        <taxon>Chitinophaga</taxon>
    </lineage>
</organism>
<comment type="similarity">
    <text evidence="10 11">Belongs to the TonB-dependent receptor family.</text>
</comment>
<gene>
    <name evidence="14" type="ORF">DVR12_08500</name>
</gene>
<evidence type="ECO:0000256" key="5">
    <source>
        <dbReference type="ARBA" id="ARBA00022729"/>
    </source>
</evidence>
<evidence type="ECO:0000256" key="9">
    <source>
        <dbReference type="ARBA" id="ARBA00023237"/>
    </source>
</evidence>
<feature type="domain" description="TonB-dependent receptor plug" evidence="13">
    <location>
        <begin position="46"/>
        <end position="153"/>
    </location>
</feature>
<dbReference type="GO" id="GO:0009279">
    <property type="term" value="C:cell outer membrane"/>
    <property type="evidence" value="ECO:0007669"/>
    <property type="project" value="UniProtKB-SubCell"/>
</dbReference>
<dbReference type="SUPFAM" id="SSF56935">
    <property type="entry name" value="Porins"/>
    <property type="match status" value="1"/>
</dbReference>
<dbReference type="InterPro" id="IPR012910">
    <property type="entry name" value="Plug_dom"/>
</dbReference>
<dbReference type="OrthoDB" id="9764669at2"/>
<dbReference type="InterPro" id="IPR036942">
    <property type="entry name" value="Beta-barrel_TonB_sf"/>
</dbReference>
<dbReference type="AlphaFoldDB" id="A0A3E1YC58"/>
<dbReference type="RefSeq" id="WP_116975243.1">
    <property type="nucleotide sequence ID" value="NZ_QPMM01000003.1"/>
</dbReference>
<evidence type="ECO:0000256" key="8">
    <source>
        <dbReference type="ARBA" id="ARBA00023170"/>
    </source>
</evidence>
<keyword evidence="8 14" id="KW-0675">Receptor</keyword>
<keyword evidence="9 10" id="KW-0998">Cell outer membrane</keyword>